<comment type="caution">
    <text evidence="10">The sequence shown here is derived from an EMBL/GenBank/DDBJ whole genome shotgun (WGS) entry which is preliminary data.</text>
</comment>
<feature type="chain" id="PRO_5033046559" description="Sulfate-binding protein" evidence="9">
    <location>
        <begin position="23"/>
        <end position="335"/>
    </location>
</feature>
<dbReference type="OrthoDB" id="9802127at2"/>
<evidence type="ECO:0000256" key="7">
    <source>
        <dbReference type="ARBA" id="ARBA00037097"/>
    </source>
</evidence>
<evidence type="ECO:0000256" key="5">
    <source>
        <dbReference type="ARBA" id="ARBA00022764"/>
    </source>
</evidence>
<dbReference type="InterPro" id="IPR000957">
    <property type="entry name" value="Sulphate/thiosulphate-bd_CS"/>
</dbReference>
<dbReference type="PROSITE" id="PS00401">
    <property type="entry name" value="PROK_SULFATE_BIND_1"/>
    <property type="match status" value="1"/>
</dbReference>
<feature type="signal peptide" evidence="9">
    <location>
        <begin position="1"/>
        <end position="22"/>
    </location>
</feature>
<sequence length="335" mass="36567">MKLKAIVAGLAAAAMFSGAAVAADVSLLNVSYDPTRELYQDYNAAFNKYWKAKTGDNVTVKQSHGGSGKQALSVKDGLEADVVTLALAYDIDAIADQGLIAADWQKRLPHNAAPYTSTIVFLVRKGNPKNIRDWNDLVRADVSVITPNPKTSGGARWNYLAAWGFALKQQGGNDAKARDFVGQLYKNVKVLDSGARGSTITFVERGIGDVLIAWENEAYLAVKELGPEKVDIVTPSLSILAEPPVAVVDKVVDKHGTRKVAQAYLEYLYTPEGQDLAAQNYYRPRDAKVAAKYTKQFGKVNLFTIDDVFGGWRTAQKTHFSEGGVFDQIYLSGRR</sequence>
<organism evidence="10 11">
    <name type="scientific">Rhodocyclus tenuis</name>
    <name type="common">Rhodospirillum tenue</name>
    <dbReference type="NCBI Taxonomy" id="1066"/>
    <lineage>
        <taxon>Bacteria</taxon>
        <taxon>Pseudomonadati</taxon>
        <taxon>Pseudomonadota</taxon>
        <taxon>Betaproteobacteria</taxon>
        <taxon>Rhodocyclales</taxon>
        <taxon>Rhodocyclaceae</taxon>
        <taxon>Rhodocyclus</taxon>
    </lineage>
</organism>
<dbReference type="InterPro" id="IPR005669">
    <property type="entry name" value="Thiosulph/SO4-bd"/>
</dbReference>
<dbReference type="GO" id="GO:1902358">
    <property type="term" value="P:sulfate transmembrane transport"/>
    <property type="evidence" value="ECO:0007669"/>
    <property type="project" value="InterPro"/>
</dbReference>
<evidence type="ECO:0000256" key="2">
    <source>
        <dbReference type="ARBA" id="ARBA00006099"/>
    </source>
</evidence>
<evidence type="ECO:0000256" key="3">
    <source>
        <dbReference type="ARBA" id="ARBA00022448"/>
    </source>
</evidence>
<dbReference type="EMBL" id="JACIGE010000010">
    <property type="protein sequence ID" value="MBB4248273.1"/>
    <property type="molecule type" value="Genomic_DNA"/>
</dbReference>
<keyword evidence="11" id="KW-1185">Reference proteome</keyword>
<dbReference type="GO" id="GO:1901681">
    <property type="term" value="F:sulfur compound binding"/>
    <property type="evidence" value="ECO:0007669"/>
    <property type="project" value="InterPro"/>
</dbReference>
<dbReference type="PANTHER" id="PTHR30368">
    <property type="entry name" value="SULFATE-BINDING PROTEIN"/>
    <property type="match status" value="1"/>
</dbReference>
<reference evidence="10 11" key="1">
    <citation type="submission" date="2020-08" db="EMBL/GenBank/DDBJ databases">
        <title>Genome sequencing of Purple Non-Sulfur Bacteria from various extreme environments.</title>
        <authorList>
            <person name="Mayer M."/>
        </authorList>
    </citation>
    <scope>NUCLEOTIDE SEQUENCE [LARGE SCALE GENOMIC DNA]</scope>
    <source>
        <strain evidence="10 11">2761</strain>
    </source>
</reference>
<dbReference type="SUPFAM" id="SSF53850">
    <property type="entry name" value="Periplasmic binding protein-like II"/>
    <property type="match status" value="1"/>
</dbReference>
<dbReference type="Proteomes" id="UP000587070">
    <property type="component" value="Unassembled WGS sequence"/>
</dbReference>
<keyword evidence="3" id="KW-0813">Transport</keyword>
<dbReference type="RefSeq" id="WP_153117472.1">
    <property type="nucleotide sequence ID" value="NZ_JACIGE010000010.1"/>
</dbReference>
<dbReference type="InterPro" id="IPR034408">
    <property type="entry name" value="Sulphate/thiosulphate_BS"/>
</dbReference>
<gene>
    <name evidence="10" type="ORF">GGD90_002665</name>
</gene>
<dbReference type="PANTHER" id="PTHR30368:SF2">
    <property type="entry name" value="SULFATE-BINDING PROTEIN"/>
    <property type="match status" value="1"/>
</dbReference>
<evidence type="ECO:0000256" key="9">
    <source>
        <dbReference type="SAM" id="SignalP"/>
    </source>
</evidence>
<dbReference type="NCBIfam" id="NF008022">
    <property type="entry name" value="PRK10752.1"/>
    <property type="match status" value="1"/>
</dbReference>
<dbReference type="Pfam" id="PF13531">
    <property type="entry name" value="SBP_bac_11"/>
    <property type="match status" value="1"/>
</dbReference>
<dbReference type="CDD" id="cd01005">
    <property type="entry name" value="PBP2_CysP"/>
    <property type="match status" value="1"/>
</dbReference>
<proteinExistence type="inferred from homology"/>
<evidence type="ECO:0000256" key="6">
    <source>
        <dbReference type="ARBA" id="ARBA00023032"/>
    </source>
</evidence>
<protein>
    <recommendedName>
        <fullName evidence="8">Sulfate-binding protein</fullName>
    </recommendedName>
</protein>
<comment type="function">
    <text evidence="7">This protein specifically binds sulfate and is involved in its transmembrane transport.</text>
</comment>
<evidence type="ECO:0000313" key="11">
    <source>
        <dbReference type="Proteomes" id="UP000587070"/>
    </source>
</evidence>
<dbReference type="NCBIfam" id="NF008106">
    <property type="entry name" value="PRK10852.1"/>
    <property type="match status" value="1"/>
</dbReference>
<keyword evidence="5" id="KW-0574">Periplasm</keyword>
<keyword evidence="6" id="KW-0764">Sulfate transport</keyword>
<dbReference type="NCBIfam" id="TIGR00971">
    <property type="entry name" value="3a0106s03"/>
    <property type="match status" value="1"/>
</dbReference>
<dbReference type="AlphaFoldDB" id="A0A840G7E8"/>
<evidence type="ECO:0000256" key="1">
    <source>
        <dbReference type="ARBA" id="ARBA00004418"/>
    </source>
</evidence>
<keyword evidence="4 9" id="KW-0732">Signal</keyword>
<evidence type="ECO:0000256" key="8">
    <source>
        <dbReference type="ARBA" id="ARBA00041180"/>
    </source>
</evidence>
<name>A0A840G7E8_RHOTE</name>
<dbReference type="Gene3D" id="3.40.190.10">
    <property type="entry name" value="Periplasmic binding protein-like II"/>
    <property type="match status" value="2"/>
</dbReference>
<dbReference type="PROSITE" id="PS00757">
    <property type="entry name" value="PROK_SULFATE_BIND_2"/>
    <property type="match status" value="1"/>
</dbReference>
<evidence type="ECO:0000313" key="10">
    <source>
        <dbReference type="EMBL" id="MBB4248273.1"/>
    </source>
</evidence>
<comment type="subcellular location">
    <subcellularLocation>
        <location evidence="1">Periplasm</location>
    </subcellularLocation>
</comment>
<dbReference type="GO" id="GO:0140104">
    <property type="term" value="F:molecular carrier activity"/>
    <property type="evidence" value="ECO:0007669"/>
    <property type="project" value="InterPro"/>
</dbReference>
<dbReference type="GO" id="GO:0042597">
    <property type="term" value="C:periplasmic space"/>
    <property type="evidence" value="ECO:0007669"/>
    <property type="project" value="UniProtKB-SubCell"/>
</dbReference>
<evidence type="ECO:0000256" key="4">
    <source>
        <dbReference type="ARBA" id="ARBA00022729"/>
    </source>
</evidence>
<accession>A0A840G7E8</accession>
<comment type="similarity">
    <text evidence="2">Belongs to the prokaryotic sulfate-binding protein family.</text>
</comment>